<dbReference type="SUPFAM" id="SSF53335">
    <property type="entry name" value="S-adenosyl-L-methionine-dependent methyltransferases"/>
    <property type="match status" value="1"/>
</dbReference>
<evidence type="ECO:0000256" key="2">
    <source>
        <dbReference type="ARBA" id="ARBA00022679"/>
    </source>
</evidence>
<evidence type="ECO:0000256" key="1">
    <source>
        <dbReference type="ARBA" id="ARBA00022603"/>
    </source>
</evidence>
<dbReference type="Pfam" id="PF00145">
    <property type="entry name" value="DNA_methylase"/>
    <property type="match status" value="1"/>
</dbReference>
<dbReference type="PANTHER" id="PTHR10629:SF52">
    <property type="entry name" value="DNA (CYTOSINE-5)-METHYLTRANSFERASE 1"/>
    <property type="match status" value="1"/>
</dbReference>
<evidence type="ECO:0000313" key="11">
    <source>
        <dbReference type="Proteomes" id="UP001597151"/>
    </source>
</evidence>
<keyword evidence="3 6" id="KW-0949">S-adenosyl-L-methionine</keyword>
<sequence length="488" mass="54204">MTSSLACIDLFAGCGGLSLGLKRAGFEVKLAVEKSPMAAETYFHNFIEPVRNKADWENFLRCSTVEQARRGLVVATLEQVLTSDELLEGLKAADIDLVAGGPPCQGFSLAGRRNPDDVRNTLPWQFLDFVERIAPKAVIIENVAGMRQDFRKYGAKSPFDELRAVLSSTGPGYAVQPMALNAMHFGVPQHRPRVFLVGLRRDLADAVGMQVTADTWFSDRDTPYDPQVPSRPELAPARTHFGDGSRKHLSVWEAISDLGDDGYLDKQPLSEFAREMRSLEPLLKRADGRLDKEARPRNHVLRSHSDLVTRRFEFYQFLRDFKIDTQLLSIPKKNGLSDKERRELIHRAIDGLEFPLVLHNGSILAGSKREFVRLVNRLATKKHSQRALSLNSPSPTVVSLPDDYVHPTVPRTLTVREMARFQSFPDAFEFRAKETTGGTKRRTEVPQYTQVGNAVPPKVAEAIGRHLADVIAAASVEGNGKASNAAVA</sequence>
<accession>A0ABW3TBJ5</accession>
<dbReference type="PROSITE" id="PS51679">
    <property type="entry name" value="SAM_MT_C5"/>
    <property type="match status" value="1"/>
</dbReference>
<evidence type="ECO:0000256" key="9">
    <source>
        <dbReference type="SAM" id="MobiDB-lite"/>
    </source>
</evidence>
<evidence type="ECO:0000313" key="10">
    <source>
        <dbReference type="EMBL" id="MFD1193801.1"/>
    </source>
</evidence>
<evidence type="ECO:0000256" key="4">
    <source>
        <dbReference type="ARBA" id="ARBA00022747"/>
    </source>
</evidence>
<dbReference type="InterPro" id="IPR050390">
    <property type="entry name" value="C5-Methyltransferase"/>
</dbReference>
<reference evidence="11" key="1">
    <citation type="journal article" date="2019" name="Int. J. Syst. Evol. Microbiol.">
        <title>The Global Catalogue of Microorganisms (GCM) 10K type strain sequencing project: providing services to taxonomists for standard genome sequencing and annotation.</title>
        <authorList>
            <consortium name="The Broad Institute Genomics Platform"/>
            <consortium name="The Broad Institute Genome Sequencing Center for Infectious Disease"/>
            <person name="Wu L."/>
            <person name="Ma J."/>
        </authorList>
    </citation>
    <scope>NUCLEOTIDE SEQUENCE [LARGE SCALE GENOMIC DNA]</scope>
    <source>
        <strain evidence="11">CCUG 55328</strain>
    </source>
</reference>
<dbReference type="NCBIfam" id="TIGR00675">
    <property type="entry name" value="dcm"/>
    <property type="match status" value="1"/>
</dbReference>
<dbReference type="InterPro" id="IPR031303">
    <property type="entry name" value="C5_meth_CS"/>
</dbReference>
<dbReference type="EMBL" id="JBHTKR010000002">
    <property type="protein sequence ID" value="MFD1193801.1"/>
    <property type="molecule type" value="Genomic_DNA"/>
</dbReference>
<evidence type="ECO:0000256" key="6">
    <source>
        <dbReference type="PROSITE-ProRule" id="PRU01016"/>
    </source>
</evidence>
<comment type="similarity">
    <text evidence="6 7">Belongs to the class I-like SAM-binding methyltransferase superfamily. C5-methyltransferase family.</text>
</comment>
<evidence type="ECO:0000256" key="5">
    <source>
        <dbReference type="ARBA" id="ARBA00047422"/>
    </source>
</evidence>
<keyword evidence="2 6" id="KW-0808">Transferase</keyword>
<comment type="catalytic activity">
    <reaction evidence="5 8">
        <text>a 2'-deoxycytidine in DNA + S-adenosyl-L-methionine = a 5-methyl-2'-deoxycytidine in DNA + S-adenosyl-L-homocysteine + H(+)</text>
        <dbReference type="Rhea" id="RHEA:13681"/>
        <dbReference type="Rhea" id="RHEA-COMP:11369"/>
        <dbReference type="Rhea" id="RHEA-COMP:11370"/>
        <dbReference type="ChEBI" id="CHEBI:15378"/>
        <dbReference type="ChEBI" id="CHEBI:57856"/>
        <dbReference type="ChEBI" id="CHEBI:59789"/>
        <dbReference type="ChEBI" id="CHEBI:85452"/>
        <dbReference type="ChEBI" id="CHEBI:85454"/>
        <dbReference type="EC" id="2.1.1.37"/>
    </reaction>
</comment>
<organism evidence="10 11">
    <name type="scientific">Seohaeicola saemankumensis</name>
    <dbReference type="NCBI Taxonomy" id="481181"/>
    <lineage>
        <taxon>Bacteria</taxon>
        <taxon>Pseudomonadati</taxon>
        <taxon>Pseudomonadota</taxon>
        <taxon>Alphaproteobacteria</taxon>
        <taxon>Rhodobacterales</taxon>
        <taxon>Roseobacteraceae</taxon>
        <taxon>Seohaeicola</taxon>
    </lineage>
</organism>
<dbReference type="InterPro" id="IPR029063">
    <property type="entry name" value="SAM-dependent_MTases_sf"/>
</dbReference>
<dbReference type="InterPro" id="IPR018117">
    <property type="entry name" value="C5_DNA_meth_AS"/>
</dbReference>
<name>A0ABW3TBJ5_9RHOB</name>
<dbReference type="Proteomes" id="UP001597151">
    <property type="component" value="Unassembled WGS sequence"/>
</dbReference>
<keyword evidence="1 6" id="KW-0489">Methyltransferase</keyword>
<dbReference type="GO" id="GO:0003886">
    <property type="term" value="F:DNA (cytosine-5-)-methyltransferase activity"/>
    <property type="evidence" value="ECO:0007669"/>
    <property type="project" value="UniProtKB-EC"/>
</dbReference>
<dbReference type="InterPro" id="IPR001525">
    <property type="entry name" value="C5_MeTfrase"/>
</dbReference>
<evidence type="ECO:0000256" key="3">
    <source>
        <dbReference type="ARBA" id="ARBA00022691"/>
    </source>
</evidence>
<dbReference type="EC" id="2.1.1.37" evidence="8"/>
<proteinExistence type="inferred from homology"/>
<dbReference type="RefSeq" id="WP_380789123.1">
    <property type="nucleotide sequence ID" value="NZ_JBHTKR010000002.1"/>
</dbReference>
<comment type="caution">
    <text evidence="10">The sequence shown here is derived from an EMBL/GenBank/DDBJ whole genome shotgun (WGS) entry which is preliminary data.</text>
</comment>
<dbReference type="PANTHER" id="PTHR10629">
    <property type="entry name" value="CYTOSINE-SPECIFIC METHYLTRANSFERASE"/>
    <property type="match status" value="1"/>
</dbReference>
<keyword evidence="4" id="KW-0680">Restriction system</keyword>
<evidence type="ECO:0000256" key="7">
    <source>
        <dbReference type="RuleBase" id="RU000416"/>
    </source>
</evidence>
<dbReference type="PROSITE" id="PS00094">
    <property type="entry name" value="C5_MTASE_1"/>
    <property type="match status" value="1"/>
</dbReference>
<dbReference type="PRINTS" id="PR00105">
    <property type="entry name" value="C5METTRFRASE"/>
</dbReference>
<feature type="active site" evidence="6">
    <location>
        <position position="104"/>
    </location>
</feature>
<dbReference type="Gene3D" id="3.90.120.10">
    <property type="entry name" value="DNA Methylase, subunit A, domain 2"/>
    <property type="match status" value="1"/>
</dbReference>
<evidence type="ECO:0000256" key="8">
    <source>
        <dbReference type="RuleBase" id="RU000417"/>
    </source>
</evidence>
<keyword evidence="11" id="KW-1185">Reference proteome</keyword>
<dbReference type="Gene3D" id="3.40.50.150">
    <property type="entry name" value="Vaccinia Virus protein VP39"/>
    <property type="match status" value="1"/>
</dbReference>
<feature type="region of interest" description="Disordered" evidence="9">
    <location>
        <begin position="218"/>
        <end position="240"/>
    </location>
</feature>
<gene>
    <name evidence="10" type="ORF">ACFQ3C_03860</name>
</gene>
<dbReference type="GO" id="GO:0032259">
    <property type="term" value="P:methylation"/>
    <property type="evidence" value="ECO:0007669"/>
    <property type="project" value="UniProtKB-KW"/>
</dbReference>
<dbReference type="PROSITE" id="PS00095">
    <property type="entry name" value="C5_MTASE_2"/>
    <property type="match status" value="1"/>
</dbReference>
<protein>
    <recommendedName>
        <fullName evidence="8">Cytosine-specific methyltransferase</fullName>
        <ecNumber evidence="8">2.1.1.37</ecNumber>
    </recommendedName>
</protein>